<dbReference type="AlphaFoldDB" id="R7ZV55"/>
<keyword evidence="1" id="KW-0812">Transmembrane</keyword>
<gene>
    <name evidence="2" type="ORF">ADIS_1592</name>
</gene>
<protein>
    <submittedName>
        <fullName evidence="2">Uncharacterized protein</fullName>
    </submittedName>
</protein>
<reference evidence="2 3" key="1">
    <citation type="submission" date="2013-02" db="EMBL/GenBank/DDBJ databases">
        <title>A novel strain isolated from Lonar lake, Maharashtra, India.</title>
        <authorList>
            <person name="Singh A."/>
        </authorList>
    </citation>
    <scope>NUCLEOTIDE SEQUENCE [LARGE SCALE GENOMIC DNA]</scope>
    <source>
        <strain evidence="2 3">AK24</strain>
    </source>
</reference>
<name>R7ZV55_9BACT</name>
<comment type="caution">
    <text evidence="2">The sequence shown here is derived from an EMBL/GenBank/DDBJ whole genome shotgun (WGS) entry which is preliminary data.</text>
</comment>
<evidence type="ECO:0000313" key="3">
    <source>
        <dbReference type="Proteomes" id="UP000013909"/>
    </source>
</evidence>
<evidence type="ECO:0000313" key="2">
    <source>
        <dbReference type="EMBL" id="EON77879.1"/>
    </source>
</evidence>
<organism evidence="2 3">
    <name type="scientific">Lunatimonas lonarensis</name>
    <dbReference type="NCBI Taxonomy" id="1232681"/>
    <lineage>
        <taxon>Bacteria</taxon>
        <taxon>Pseudomonadati</taxon>
        <taxon>Bacteroidota</taxon>
        <taxon>Cytophagia</taxon>
        <taxon>Cytophagales</taxon>
        <taxon>Cyclobacteriaceae</taxon>
    </lineage>
</organism>
<sequence length="138" mass="15589">MWALDFLLGLATTAILGAWIYFSQNSKNVTQYRTPSRFSVTPEGIKLNGVFYAKDNIHRLIIRNHVDEQYVFVSNYQSYHAPASTARGLQLRQKLIDVSYRVDLESNGKAIPLAGGLNEPTAYAVLTDVNRVLKLNER</sequence>
<dbReference type="Proteomes" id="UP000013909">
    <property type="component" value="Unassembled WGS sequence"/>
</dbReference>
<dbReference type="EMBL" id="AQHR01000048">
    <property type="protein sequence ID" value="EON77879.1"/>
    <property type="molecule type" value="Genomic_DNA"/>
</dbReference>
<keyword evidence="1" id="KW-0472">Membrane</keyword>
<keyword evidence="1" id="KW-1133">Transmembrane helix</keyword>
<feature type="transmembrane region" description="Helical" evidence="1">
    <location>
        <begin position="6"/>
        <end position="23"/>
    </location>
</feature>
<keyword evidence="3" id="KW-1185">Reference proteome</keyword>
<proteinExistence type="predicted"/>
<evidence type="ECO:0000256" key="1">
    <source>
        <dbReference type="SAM" id="Phobius"/>
    </source>
</evidence>
<accession>R7ZV55</accession>